<reference evidence="5" key="1">
    <citation type="submission" date="2022-01" db="EMBL/GenBank/DDBJ databases">
        <authorList>
            <person name="Braso-Vives M."/>
        </authorList>
    </citation>
    <scope>NUCLEOTIDE SEQUENCE</scope>
</reference>
<dbReference type="InterPro" id="IPR018378">
    <property type="entry name" value="C-type_lectin_CS"/>
</dbReference>
<evidence type="ECO:0000256" key="3">
    <source>
        <dbReference type="SAM" id="Phobius"/>
    </source>
</evidence>
<evidence type="ECO:0000259" key="4">
    <source>
        <dbReference type="PROSITE" id="PS50041"/>
    </source>
</evidence>
<dbReference type="SUPFAM" id="SSF56436">
    <property type="entry name" value="C-type lectin-like"/>
    <property type="match status" value="1"/>
</dbReference>
<keyword evidence="3" id="KW-0812">Transmembrane</keyword>
<dbReference type="AlphaFoldDB" id="A0A8J9W1E3"/>
<dbReference type="InterPro" id="IPR001304">
    <property type="entry name" value="C-type_lectin-like"/>
</dbReference>
<dbReference type="PANTHER" id="PTHR22801">
    <property type="entry name" value="LITHOSTATHINE"/>
    <property type="match status" value="1"/>
</dbReference>
<dbReference type="InterPro" id="IPR016186">
    <property type="entry name" value="C-type_lectin-like/link_sf"/>
</dbReference>
<dbReference type="Proteomes" id="UP000838412">
    <property type="component" value="Chromosome 1"/>
</dbReference>
<evidence type="ECO:0000313" key="6">
    <source>
        <dbReference type="Proteomes" id="UP000838412"/>
    </source>
</evidence>
<feature type="transmembrane region" description="Helical" evidence="3">
    <location>
        <begin position="105"/>
        <end position="128"/>
    </location>
</feature>
<keyword evidence="6" id="KW-1185">Reference proteome</keyword>
<sequence>MDENVYEEACTVSSSDKSAGRRDQDPGNATGASAGRRDQDPGNATGESAGRRAQDPGNATGASAVVNLNTDATEQPETSTDDIPGVGTRSSGQSRFWTRDMNKTISILSLVLNCCLLGAVIFLAIATLDLKLSVSQLDKKMEMDTAKLATFSDWLEQMIGKERERFEGHGMALPKVTTGKTQLMNPDLPSTMETKKAMHDGILPRVENLGAVTMFQLDQKMSVLQFDHKTYKTTADPENIDGKLEQGMNHAKAFSERFDEHDQSLYKVPAESTAPEVPGVLKNKETMHDGAVQQPVKLEASCPSGYQRHREVCYKVFDSPKTFLGAASTCWADGGTLAMPRDAGINAFLTSLVKAAGKTEGVWFGLHDRGQEGHWEWIDGTELGTGYRAWAEGEPNDNDGKQDCAWYWGTQNYQWDDSHCYYTNKFICEFKLSGAGGTSA</sequence>
<evidence type="ECO:0000313" key="5">
    <source>
        <dbReference type="EMBL" id="CAH1226099.1"/>
    </source>
</evidence>
<dbReference type="Pfam" id="PF00059">
    <property type="entry name" value="Lectin_C"/>
    <property type="match status" value="1"/>
</dbReference>
<dbReference type="PROSITE" id="PS00615">
    <property type="entry name" value="C_TYPE_LECTIN_1"/>
    <property type="match status" value="1"/>
</dbReference>
<dbReference type="PROSITE" id="PS50041">
    <property type="entry name" value="C_TYPE_LECTIN_2"/>
    <property type="match status" value="1"/>
</dbReference>
<organism evidence="5 6">
    <name type="scientific">Branchiostoma lanceolatum</name>
    <name type="common">Common lancelet</name>
    <name type="synonym">Amphioxus lanceolatum</name>
    <dbReference type="NCBI Taxonomy" id="7740"/>
    <lineage>
        <taxon>Eukaryota</taxon>
        <taxon>Metazoa</taxon>
        <taxon>Chordata</taxon>
        <taxon>Cephalochordata</taxon>
        <taxon>Leptocardii</taxon>
        <taxon>Amphioxiformes</taxon>
        <taxon>Branchiostomatidae</taxon>
        <taxon>Branchiostoma</taxon>
    </lineage>
</organism>
<accession>A0A8J9W1E3</accession>
<evidence type="ECO:0000256" key="1">
    <source>
        <dbReference type="ARBA" id="ARBA00023157"/>
    </source>
</evidence>
<dbReference type="OrthoDB" id="418245at2759"/>
<dbReference type="InterPro" id="IPR050801">
    <property type="entry name" value="Ca-Dep_Lectins_ImmuneDev"/>
</dbReference>
<dbReference type="CDD" id="cd00037">
    <property type="entry name" value="CLECT"/>
    <property type="match status" value="1"/>
</dbReference>
<proteinExistence type="predicted"/>
<keyword evidence="3" id="KW-1133">Transmembrane helix</keyword>
<dbReference type="Gene3D" id="3.10.100.10">
    <property type="entry name" value="Mannose-Binding Protein A, subunit A"/>
    <property type="match status" value="1"/>
</dbReference>
<gene>
    <name evidence="5" type="primary">COLEC10</name>
    <name evidence="5" type="ORF">BLAG_LOCUS233</name>
</gene>
<dbReference type="InterPro" id="IPR016187">
    <property type="entry name" value="CTDL_fold"/>
</dbReference>
<dbReference type="EMBL" id="OV696686">
    <property type="protein sequence ID" value="CAH1226099.1"/>
    <property type="molecule type" value="Genomic_DNA"/>
</dbReference>
<evidence type="ECO:0000256" key="2">
    <source>
        <dbReference type="SAM" id="MobiDB-lite"/>
    </source>
</evidence>
<dbReference type="SMART" id="SM00034">
    <property type="entry name" value="CLECT"/>
    <property type="match status" value="1"/>
</dbReference>
<feature type="domain" description="C-type lectin" evidence="4">
    <location>
        <begin position="309"/>
        <end position="429"/>
    </location>
</feature>
<feature type="compositionally biased region" description="Polar residues" evidence="2">
    <location>
        <begin position="66"/>
        <end position="78"/>
    </location>
</feature>
<protein>
    <submittedName>
        <fullName evidence="5">COLEC10 protein</fullName>
    </submittedName>
</protein>
<feature type="region of interest" description="Disordered" evidence="2">
    <location>
        <begin position="1"/>
        <end position="93"/>
    </location>
</feature>
<dbReference type="PANTHER" id="PTHR22801:SF63">
    <property type="entry name" value="C-TYPE LECTIN DOMAIN-CONTAINING PROTEIN"/>
    <property type="match status" value="1"/>
</dbReference>
<name>A0A8J9W1E3_BRALA</name>
<keyword evidence="3" id="KW-0472">Membrane</keyword>
<keyword evidence="1" id="KW-1015">Disulfide bond</keyword>